<feature type="domain" description="TF-B3" evidence="7">
    <location>
        <begin position="13"/>
        <end position="107"/>
    </location>
</feature>
<dbReference type="PANTHER" id="PTHR31920">
    <property type="entry name" value="B3 DOMAIN-CONTAINING"/>
    <property type="match status" value="1"/>
</dbReference>
<sequence>MDTDRSSEPKQGSPSFFKVVRYPSSPHLSLPIAFVRRYLHKIPKNTILKTATGEHSWRLKIKQIGEDYCFAHGWEKLAQDVQLATRDILVFWLVDSFTFQVSFFDEHGCEKDLPLKHTSDDDEDDGQHHDDDDDDVAPYEDLYFQKVICERNHRYYMGLPKKFVDSAGLENKSSIRMKDKEGKEWKIGLKIEIYSNIRVYLASGWPHFRQYHDLCNGDMCLFKYIKKENVLILVEMIKSKRPTKRQSLDVKGLNRKIGRPPVEKLDGGGGCGGGGGGVKVKVEYESGPEAEVVKRKRGRSPVERQLGGGVEVKIEDGLWPEVGVLKKKRGAPPLGEPCGGGDGGGVKVKIEDESCPAEVEVVMRNKGGPPPLPVKARIGGAVKARAGGGEVKPEPEMESLFRCKQVIYF</sequence>
<dbReference type="InterPro" id="IPR050655">
    <property type="entry name" value="Plant_B3_domain"/>
</dbReference>
<evidence type="ECO:0000256" key="3">
    <source>
        <dbReference type="ARBA" id="ARBA00023125"/>
    </source>
</evidence>
<dbReference type="InterPro" id="IPR015300">
    <property type="entry name" value="DNA-bd_pseudobarrel_sf"/>
</dbReference>
<dbReference type="Proteomes" id="UP001157418">
    <property type="component" value="Unassembled WGS sequence"/>
</dbReference>
<keyword evidence="5" id="KW-0539">Nucleus</keyword>
<feature type="compositionally biased region" description="Acidic residues" evidence="6">
    <location>
        <begin position="120"/>
        <end position="135"/>
    </location>
</feature>
<dbReference type="PROSITE" id="PS50863">
    <property type="entry name" value="B3"/>
    <property type="match status" value="2"/>
</dbReference>
<dbReference type="Pfam" id="PF02362">
    <property type="entry name" value="B3"/>
    <property type="match status" value="2"/>
</dbReference>
<evidence type="ECO:0000256" key="5">
    <source>
        <dbReference type="ARBA" id="ARBA00023242"/>
    </source>
</evidence>
<keyword evidence="9" id="KW-1185">Reference proteome</keyword>
<dbReference type="CDD" id="cd10017">
    <property type="entry name" value="B3_DNA"/>
    <property type="match status" value="2"/>
</dbReference>
<evidence type="ECO:0000256" key="4">
    <source>
        <dbReference type="ARBA" id="ARBA00023163"/>
    </source>
</evidence>
<dbReference type="Gene3D" id="2.40.330.10">
    <property type="entry name" value="DNA-binding pseudobarrel domain"/>
    <property type="match status" value="2"/>
</dbReference>
<protein>
    <recommendedName>
        <fullName evidence="7">TF-B3 domain-containing protein</fullName>
    </recommendedName>
</protein>
<evidence type="ECO:0000313" key="8">
    <source>
        <dbReference type="EMBL" id="CAH1414264.1"/>
    </source>
</evidence>
<comment type="caution">
    <text evidence="8">The sequence shown here is derived from an EMBL/GenBank/DDBJ whole genome shotgun (WGS) entry which is preliminary data.</text>
</comment>
<gene>
    <name evidence="8" type="ORF">LVIROSA_LOCUS2186</name>
</gene>
<dbReference type="SMART" id="SM01019">
    <property type="entry name" value="B3"/>
    <property type="match status" value="2"/>
</dbReference>
<dbReference type="EMBL" id="CAKMRJ010000001">
    <property type="protein sequence ID" value="CAH1414264.1"/>
    <property type="molecule type" value="Genomic_DNA"/>
</dbReference>
<keyword evidence="2" id="KW-0805">Transcription regulation</keyword>
<evidence type="ECO:0000259" key="7">
    <source>
        <dbReference type="PROSITE" id="PS50863"/>
    </source>
</evidence>
<organism evidence="8 9">
    <name type="scientific">Lactuca virosa</name>
    <dbReference type="NCBI Taxonomy" id="75947"/>
    <lineage>
        <taxon>Eukaryota</taxon>
        <taxon>Viridiplantae</taxon>
        <taxon>Streptophyta</taxon>
        <taxon>Embryophyta</taxon>
        <taxon>Tracheophyta</taxon>
        <taxon>Spermatophyta</taxon>
        <taxon>Magnoliopsida</taxon>
        <taxon>eudicotyledons</taxon>
        <taxon>Gunneridae</taxon>
        <taxon>Pentapetalae</taxon>
        <taxon>asterids</taxon>
        <taxon>campanulids</taxon>
        <taxon>Asterales</taxon>
        <taxon>Asteraceae</taxon>
        <taxon>Cichorioideae</taxon>
        <taxon>Cichorieae</taxon>
        <taxon>Lactucinae</taxon>
        <taxon>Lactuca</taxon>
    </lineage>
</organism>
<dbReference type="GO" id="GO:0003677">
    <property type="term" value="F:DNA binding"/>
    <property type="evidence" value="ECO:0007669"/>
    <property type="project" value="UniProtKB-KW"/>
</dbReference>
<dbReference type="SUPFAM" id="SSF101936">
    <property type="entry name" value="DNA-binding pseudobarrel domain"/>
    <property type="match status" value="2"/>
</dbReference>
<feature type="domain" description="TF-B3" evidence="7">
    <location>
        <begin position="142"/>
        <end position="240"/>
    </location>
</feature>
<dbReference type="PANTHER" id="PTHR31920:SF101">
    <property type="entry name" value="DNA-BINDING PSEUDOBARREL DOMAIN-CONTAINING PROTEIN-RELATED"/>
    <property type="match status" value="1"/>
</dbReference>
<keyword evidence="4" id="KW-0804">Transcription</keyword>
<evidence type="ECO:0000256" key="1">
    <source>
        <dbReference type="ARBA" id="ARBA00004123"/>
    </source>
</evidence>
<reference evidence="8 9" key="1">
    <citation type="submission" date="2022-01" db="EMBL/GenBank/DDBJ databases">
        <authorList>
            <person name="Xiong W."/>
            <person name="Schranz E."/>
        </authorList>
    </citation>
    <scope>NUCLEOTIDE SEQUENCE [LARGE SCALE GENOMIC DNA]</scope>
</reference>
<feature type="region of interest" description="Disordered" evidence="6">
    <location>
        <begin position="115"/>
        <end position="135"/>
    </location>
</feature>
<comment type="subcellular location">
    <subcellularLocation>
        <location evidence="1">Nucleus</location>
    </subcellularLocation>
</comment>
<dbReference type="InterPro" id="IPR003340">
    <property type="entry name" value="B3_DNA-bd"/>
</dbReference>
<keyword evidence="3" id="KW-0238">DNA-binding</keyword>
<accession>A0AAU9LFE5</accession>
<evidence type="ECO:0000313" key="9">
    <source>
        <dbReference type="Proteomes" id="UP001157418"/>
    </source>
</evidence>
<proteinExistence type="predicted"/>
<dbReference type="GO" id="GO:0005634">
    <property type="term" value="C:nucleus"/>
    <property type="evidence" value="ECO:0007669"/>
    <property type="project" value="UniProtKB-SubCell"/>
</dbReference>
<evidence type="ECO:0000256" key="6">
    <source>
        <dbReference type="SAM" id="MobiDB-lite"/>
    </source>
</evidence>
<name>A0AAU9LFE5_9ASTR</name>
<evidence type="ECO:0000256" key="2">
    <source>
        <dbReference type="ARBA" id="ARBA00023015"/>
    </source>
</evidence>
<dbReference type="AlphaFoldDB" id="A0AAU9LFE5"/>